<reference evidence="1" key="1">
    <citation type="submission" date="2018-05" db="EMBL/GenBank/DDBJ databases">
        <authorList>
            <person name="Lanie J.A."/>
            <person name="Ng W.-L."/>
            <person name="Kazmierczak K.M."/>
            <person name="Andrzejewski T.M."/>
            <person name="Davidsen T.M."/>
            <person name="Wayne K.J."/>
            <person name="Tettelin H."/>
            <person name="Glass J.I."/>
            <person name="Rusch D."/>
            <person name="Podicherti R."/>
            <person name="Tsui H.-C.T."/>
            <person name="Winkler M.E."/>
        </authorList>
    </citation>
    <scope>NUCLEOTIDE SEQUENCE</scope>
</reference>
<dbReference type="AlphaFoldDB" id="A0A381YK48"/>
<dbReference type="EMBL" id="UINC01018435">
    <property type="protein sequence ID" value="SVA77438.1"/>
    <property type="molecule type" value="Genomic_DNA"/>
</dbReference>
<proteinExistence type="predicted"/>
<evidence type="ECO:0008006" key="2">
    <source>
        <dbReference type="Google" id="ProtNLM"/>
    </source>
</evidence>
<accession>A0A381YK48</accession>
<dbReference type="InterPro" id="IPR021067">
    <property type="entry name" value="Glycosyltransferase"/>
</dbReference>
<name>A0A381YK48_9ZZZZ</name>
<dbReference type="Gene3D" id="3.90.550.10">
    <property type="entry name" value="Spore Coat Polysaccharide Biosynthesis Protein SpsA, Chain A"/>
    <property type="match status" value="1"/>
</dbReference>
<dbReference type="Pfam" id="PF11397">
    <property type="entry name" value="GlcNAc"/>
    <property type="match status" value="1"/>
</dbReference>
<protein>
    <recommendedName>
        <fullName evidence="2">Glycosyltransferase 2-like domain-containing protein</fullName>
    </recommendedName>
</protein>
<dbReference type="SUPFAM" id="SSF53448">
    <property type="entry name" value="Nucleotide-diphospho-sugar transferases"/>
    <property type="match status" value="1"/>
</dbReference>
<gene>
    <name evidence="1" type="ORF">METZ01_LOCUS130292</name>
</gene>
<dbReference type="PANTHER" id="PTHR34496">
    <property type="entry name" value="GLCNAC TRANSFERASE-RELATED"/>
    <property type="match status" value="1"/>
</dbReference>
<organism evidence="1">
    <name type="scientific">marine metagenome</name>
    <dbReference type="NCBI Taxonomy" id="408172"/>
    <lineage>
        <taxon>unclassified sequences</taxon>
        <taxon>metagenomes</taxon>
        <taxon>ecological metagenomes</taxon>
    </lineage>
</organism>
<dbReference type="PANTHER" id="PTHR34496:SF10">
    <property type="entry name" value="GLCNAC TRANSFERASE"/>
    <property type="match status" value="1"/>
</dbReference>
<evidence type="ECO:0000313" key="1">
    <source>
        <dbReference type="EMBL" id="SVA77438.1"/>
    </source>
</evidence>
<sequence>MSMKIFISIPSYQDPLLLETLCSAYQNAANKDNISFGVCEQANHGIDVESLKFQDRVEYELLDPVMAKGPCWARARIQKFLNDEDYFLQIDSHTIFAKNWDAILLNYYSWLEDNLENNFVITGYPRAFKPNKELTSFELNTTHKDTLGITFREDRMFEDGHYSMQKSFPANAKVPVKGLLVAGGFIFTKRKFIEDIPYDPNFYFHGEELSIALRLFTNKWDVVHIPRVPIFHFYTDVNDLSRKLHWDPEDDKNRVIKWNELDKKSKARLTDLVNNKLKEPFGLGSDRTIEEFGKLSGVDLIKKDIVDFDRATNTFCFFKIDSDDRPFHSIISANN</sequence>
<dbReference type="InterPro" id="IPR029044">
    <property type="entry name" value="Nucleotide-diphossugar_trans"/>
</dbReference>